<sequence>MERVRLTIDPTTLGARPMHQHLTSSDEIDETQIINWNVADQPTTFLLRIYGSYDHLEPILAASSYVEGYEILPLSDRNCYCYLRGEATAASRSLFEVFTQGTLLTIPPIVLNEDETVTLTLVGAQSDMQAAMDALPDAVTVTIEEVGGSRVATESIIASLPTRQREALEVAVARGYYEIPRTVTLEQLATDLECATATAAEHLRKAESRIITSLIERVTA</sequence>
<evidence type="ECO:0000259" key="3">
    <source>
        <dbReference type="Pfam" id="PF04967"/>
    </source>
</evidence>
<dbReference type="Pfam" id="PF04967">
    <property type="entry name" value="HTH_10"/>
    <property type="match status" value="1"/>
</dbReference>
<dbReference type="PANTHER" id="PTHR34236">
    <property type="entry name" value="DIMETHYL SULFOXIDE REDUCTASE TRANSCRIPTIONAL ACTIVATOR"/>
    <property type="match status" value="1"/>
</dbReference>
<evidence type="ECO:0000313" key="6">
    <source>
        <dbReference type="Proteomes" id="UP001430455"/>
    </source>
</evidence>
<dbReference type="Proteomes" id="UP001430455">
    <property type="component" value="Unassembled WGS sequence"/>
</dbReference>
<comment type="caution">
    <text evidence="5">The sequence shown here is derived from an EMBL/GenBank/DDBJ whole genome shotgun (WGS) entry which is preliminary data.</text>
</comment>
<dbReference type="PANTHER" id="PTHR34236:SF1">
    <property type="entry name" value="DIMETHYL SULFOXIDE REDUCTASE TRANSCRIPTIONAL ACTIVATOR"/>
    <property type="match status" value="1"/>
</dbReference>
<protein>
    <submittedName>
        <fullName evidence="5">Helix-turn-helix domain-containing protein</fullName>
    </submittedName>
</protein>
<proteinExistence type="predicted"/>
<organism evidence="5 6">
    <name type="scientific">Haloarcula nitratireducens</name>
    <dbReference type="NCBI Taxonomy" id="2487749"/>
    <lineage>
        <taxon>Archaea</taxon>
        <taxon>Methanobacteriati</taxon>
        <taxon>Methanobacteriota</taxon>
        <taxon>Stenosarchaea group</taxon>
        <taxon>Halobacteria</taxon>
        <taxon>Halobacteriales</taxon>
        <taxon>Haloarculaceae</taxon>
        <taxon>Haloarcula</taxon>
    </lineage>
</organism>
<feature type="domain" description="HVO-0513-like N-terminal" evidence="4">
    <location>
        <begin position="17"/>
        <end position="147"/>
    </location>
</feature>
<name>A0AAW4PG74_9EURY</name>
<dbReference type="EMBL" id="RKLT01000009">
    <property type="protein sequence ID" value="MBX0296653.1"/>
    <property type="molecule type" value="Genomic_DNA"/>
</dbReference>
<feature type="domain" description="HTH bat-type" evidence="3">
    <location>
        <begin position="162"/>
        <end position="212"/>
    </location>
</feature>
<reference evidence="5 6" key="1">
    <citation type="submission" date="2021-06" db="EMBL/GenBank/DDBJ databases">
        <title>Halomicroarcula sp. a new haloarchaeum isolated from saline soil.</title>
        <authorList>
            <person name="Duran-Viseras A."/>
            <person name="Sanchez-Porro C."/>
            <person name="Ventosa A."/>
        </authorList>
    </citation>
    <scope>NUCLEOTIDE SEQUENCE [LARGE SCALE GENOMIC DNA]</scope>
    <source>
        <strain evidence="5 6">F27</strain>
    </source>
</reference>
<dbReference type="AlphaFoldDB" id="A0AAW4PG74"/>
<keyword evidence="6" id="KW-1185">Reference proteome</keyword>
<gene>
    <name evidence="5" type="ORF">EGH23_17385</name>
</gene>
<dbReference type="RefSeq" id="WP_220581246.1">
    <property type="nucleotide sequence ID" value="NZ_RKLT01000009.1"/>
</dbReference>
<evidence type="ECO:0000256" key="2">
    <source>
        <dbReference type="ARBA" id="ARBA00023163"/>
    </source>
</evidence>
<dbReference type="InterPro" id="IPR007050">
    <property type="entry name" value="HTH_bacterioopsin"/>
</dbReference>
<keyword evidence="2" id="KW-0804">Transcription</keyword>
<evidence type="ECO:0000259" key="4">
    <source>
        <dbReference type="Pfam" id="PF24278"/>
    </source>
</evidence>
<accession>A0AAW4PG74</accession>
<evidence type="ECO:0000313" key="5">
    <source>
        <dbReference type="EMBL" id="MBX0296653.1"/>
    </source>
</evidence>
<dbReference type="InterPro" id="IPR056493">
    <property type="entry name" value="HVO_0513_N"/>
</dbReference>
<evidence type="ECO:0000256" key="1">
    <source>
        <dbReference type="ARBA" id="ARBA00023015"/>
    </source>
</evidence>
<keyword evidence="1" id="KW-0805">Transcription regulation</keyword>
<dbReference type="Pfam" id="PF24278">
    <property type="entry name" value="HVO_0513_N"/>
    <property type="match status" value="1"/>
</dbReference>